<sequence length="158" mass="17532">MPRYYLALTFKDGWMKHGSDKDRYDVIQCLVYSIPSHSGIHHRGGGTWWVGYASVDGCLLGIHAMEQHARAMNHDSLAGLDLKKCVDFGNWLRLIFLPIFLVVFRIGENANGWPRVDILDAFGEILAPMYHAPPMPTATAVTAATAASPSITRLCAYL</sequence>
<dbReference type="AlphaFoldDB" id="A0AB34FG85"/>
<reference evidence="1" key="1">
    <citation type="submission" date="2023-01" db="EMBL/GenBank/DDBJ databases">
        <title>The growth and conidiation of Purpureocillium lavendulum are regulated by nitrogen source and histone H3K14 acetylation.</title>
        <authorList>
            <person name="Tang P."/>
            <person name="Han J."/>
            <person name="Zhang C."/>
            <person name="Tang P."/>
            <person name="Qi F."/>
            <person name="Zhang K."/>
            <person name="Liang L."/>
        </authorList>
    </citation>
    <scope>NUCLEOTIDE SEQUENCE</scope>
    <source>
        <strain evidence="1">YMF1.00683</strain>
    </source>
</reference>
<comment type="caution">
    <text evidence="1">The sequence shown here is derived from an EMBL/GenBank/DDBJ whole genome shotgun (WGS) entry which is preliminary data.</text>
</comment>
<gene>
    <name evidence="1" type="ORF">O9K51_09911</name>
</gene>
<proteinExistence type="predicted"/>
<organism evidence="1 2">
    <name type="scientific">Purpureocillium lavendulum</name>
    <dbReference type="NCBI Taxonomy" id="1247861"/>
    <lineage>
        <taxon>Eukaryota</taxon>
        <taxon>Fungi</taxon>
        <taxon>Dikarya</taxon>
        <taxon>Ascomycota</taxon>
        <taxon>Pezizomycotina</taxon>
        <taxon>Sordariomycetes</taxon>
        <taxon>Hypocreomycetidae</taxon>
        <taxon>Hypocreales</taxon>
        <taxon>Ophiocordycipitaceae</taxon>
        <taxon>Purpureocillium</taxon>
    </lineage>
</organism>
<keyword evidence="2" id="KW-1185">Reference proteome</keyword>
<accession>A0AB34FG85</accession>
<protein>
    <submittedName>
        <fullName evidence="1">Uncharacterized protein</fullName>
    </submittedName>
</protein>
<dbReference type="EMBL" id="JAQHRD010000012">
    <property type="protein sequence ID" value="KAJ6437355.1"/>
    <property type="molecule type" value="Genomic_DNA"/>
</dbReference>
<name>A0AB34FG85_9HYPO</name>
<evidence type="ECO:0000313" key="2">
    <source>
        <dbReference type="Proteomes" id="UP001163105"/>
    </source>
</evidence>
<evidence type="ECO:0000313" key="1">
    <source>
        <dbReference type="EMBL" id="KAJ6437355.1"/>
    </source>
</evidence>
<dbReference type="Proteomes" id="UP001163105">
    <property type="component" value="Unassembled WGS sequence"/>
</dbReference>